<evidence type="ECO:0000256" key="2">
    <source>
        <dbReference type="ARBA" id="ARBA00022840"/>
    </source>
</evidence>
<evidence type="ECO:0000259" key="4">
    <source>
        <dbReference type="PROSITE" id="PS50011"/>
    </source>
</evidence>
<name>A0A8J4LS37_9CHLO</name>
<feature type="region of interest" description="Disordered" evidence="3">
    <location>
        <begin position="120"/>
        <end position="251"/>
    </location>
</feature>
<dbReference type="PANTHER" id="PTHR24055">
    <property type="entry name" value="MITOGEN-ACTIVATED PROTEIN KINASE"/>
    <property type="match status" value="1"/>
</dbReference>
<dbReference type="AlphaFoldDB" id="A0A8J4LS37"/>
<dbReference type="GO" id="GO:0004672">
    <property type="term" value="F:protein kinase activity"/>
    <property type="evidence" value="ECO:0007669"/>
    <property type="project" value="InterPro"/>
</dbReference>
<gene>
    <name evidence="5" type="ORF">Vretimale_11768</name>
</gene>
<dbReference type="EMBL" id="BNCQ01000024">
    <property type="protein sequence ID" value="GIM07702.1"/>
    <property type="molecule type" value="Genomic_DNA"/>
</dbReference>
<accession>A0A8J4LS37</accession>
<dbReference type="GO" id="GO:0005524">
    <property type="term" value="F:ATP binding"/>
    <property type="evidence" value="ECO:0007669"/>
    <property type="project" value="UniProtKB-KW"/>
</dbReference>
<reference evidence="5" key="1">
    <citation type="journal article" date="2021" name="Proc. Natl. Acad. Sci. U.S.A.">
        <title>Three genomes in the algal genus Volvox reveal the fate of a haploid sex-determining region after a transition to homothallism.</title>
        <authorList>
            <person name="Yamamoto K."/>
            <person name="Hamaji T."/>
            <person name="Kawai-Toyooka H."/>
            <person name="Matsuzaki R."/>
            <person name="Takahashi F."/>
            <person name="Nishimura Y."/>
            <person name="Kawachi M."/>
            <person name="Noguchi H."/>
            <person name="Minakuchi Y."/>
            <person name="Umen J.G."/>
            <person name="Toyoda A."/>
            <person name="Nozaki H."/>
        </authorList>
    </citation>
    <scope>NUCLEOTIDE SEQUENCE</scope>
    <source>
        <strain evidence="5">NIES-3785</strain>
    </source>
</reference>
<organism evidence="5 6">
    <name type="scientific">Volvox reticuliferus</name>
    <dbReference type="NCBI Taxonomy" id="1737510"/>
    <lineage>
        <taxon>Eukaryota</taxon>
        <taxon>Viridiplantae</taxon>
        <taxon>Chlorophyta</taxon>
        <taxon>core chlorophytes</taxon>
        <taxon>Chlorophyceae</taxon>
        <taxon>CS clade</taxon>
        <taxon>Chlamydomonadales</taxon>
        <taxon>Volvocaceae</taxon>
        <taxon>Volvox</taxon>
    </lineage>
</organism>
<feature type="compositionally biased region" description="Low complexity" evidence="3">
    <location>
        <begin position="120"/>
        <end position="132"/>
    </location>
</feature>
<evidence type="ECO:0000313" key="6">
    <source>
        <dbReference type="Proteomes" id="UP000722791"/>
    </source>
</evidence>
<evidence type="ECO:0000256" key="1">
    <source>
        <dbReference type="ARBA" id="ARBA00022741"/>
    </source>
</evidence>
<dbReference type="InterPro" id="IPR050117">
    <property type="entry name" value="MAPK"/>
</dbReference>
<dbReference type="PROSITE" id="PS50011">
    <property type="entry name" value="PROTEIN_KINASE_DOM"/>
    <property type="match status" value="1"/>
</dbReference>
<feature type="compositionally biased region" description="Polar residues" evidence="3">
    <location>
        <begin position="191"/>
        <end position="206"/>
    </location>
</feature>
<feature type="compositionally biased region" description="Polar residues" evidence="3">
    <location>
        <begin position="760"/>
        <end position="771"/>
    </location>
</feature>
<comment type="caution">
    <text evidence="5">The sequence shown here is derived from an EMBL/GenBank/DDBJ whole genome shotgun (WGS) entry which is preliminary data.</text>
</comment>
<dbReference type="InterPro" id="IPR000719">
    <property type="entry name" value="Prot_kinase_dom"/>
</dbReference>
<dbReference type="Proteomes" id="UP000722791">
    <property type="component" value="Unassembled WGS sequence"/>
</dbReference>
<dbReference type="InterPro" id="IPR011009">
    <property type="entry name" value="Kinase-like_dom_sf"/>
</dbReference>
<keyword evidence="1" id="KW-0547">Nucleotide-binding</keyword>
<sequence length="1087" mass="115966">LGCTVAELASGLPLFPGKSTGEQLWRIMRCFGPLPESQMTHLSNCRRLTRVRVPVRGRSIRERLRYCDPNLLRLVESCLQLDPRHRPTAAELLHSPYLSGVPRMMVGTPLEQVYSGLLQQQQQQQHGKSQQQRLTHNCRSGSMPGILSAVPTNTSLWSEPQPELQGVAPQQPKQITFYSSRGKASRGTAREYQQSKPAGDSTTYRNNVAELDEEKAKQDSDVQNSNSSMAPMSPENIAGKRHPYLPTDLEDGGQQQKVALSQLHDPGAKGCNPHTPGVVDNRTPENHVAAAINDVGSVEGGTASRLKDPRSGGLSLPVLLQQKGERCDADKASASAAGAAISIAPFRLSGPGPMQQQQHLNNTSVDTIVAAAHASATSTPKLQTPRPSAPLSPCQGSWRSICSIDVATAAAAAAPGARTTDTSESTSTHVKVSSRPVLPFKASDSLPGAVSAAWSILGDEHSTRSPISTGGLLPAEQRSLASGPYQQRPPPHRVQSTLNDESRLFKRMDSSFQLSTLTTMNPSGLLLTTMMDSSTLALCDTAVFECCPHAPSDEATRVHAGPPAPNPCIISATDNIANSTVDLLGYQLSCKATPALSLGTCSDETILSSAKGQRDAEGQEQYDSMLDSLISTTLRHMPCSPTSPTSHCTSVEQPAPNMETRASIEFSAPVGATALSSNRCAKLATENIAATAASSDMLADRGFLVVPTTMISEGRDNPLAAVNPDAVVARIQPIRSLDRQQRSGIQGSSSPVAHHRHLTTKQGGTRQSGRQNYNTRLMMSADLHTEVVPKRLQQPAGRYLLRSQTAITHSAETSRPVEPGNSSGHIPYAWEEPVSALSSAANGRQEPAVISESRAADFIRQQKVPQRNLATAADPTDCFLSNEGAVSSRSRSRMLSNGRIAPTNNALIGAATAMPILPTANPAGSRSRLSIMMSSVSLSRVGLETSVDATPGSPIQTIKITRDAGTCEEVATAAARLLPPLANPPCRSARTTRMQQLPEQQAPPEVALKYAVSGMLDRDVHSENGKELGSHVSTRLRQNGKPQLAARYSIGSMATAGLVDGADVTKKNTLLRKWFKTVKGVFSTTKK</sequence>
<keyword evidence="2" id="KW-0067">ATP-binding</keyword>
<feature type="compositionally biased region" description="Polar residues" evidence="3">
    <location>
        <begin position="221"/>
        <end position="230"/>
    </location>
</feature>
<dbReference type="SUPFAM" id="SSF56112">
    <property type="entry name" value="Protein kinase-like (PK-like)"/>
    <property type="match status" value="1"/>
</dbReference>
<evidence type="ECO:0000313" key="5">
    <source>
        <dbReference type="EMBL" id="GIM07702.1"/>
    </source>
</evidence>
<feature type="region of interest" description="Disordered" evidence="3">
    <location>
        <begin position="738"/>
        <end position="771"/>
    </location>
</feature>
<proteinExistence type="predicted"/>
<dbReference type="Gene3D" id="1.10.510.10">
    <property type="entry name" value="Transferase(Phosphotransferase) domain 1"/>
    <property type="match status" value="1"/>
</dbReference>
<feature type="domain" description="Protein kinase" evidence="4">
    <location>
        <begin position="1"/>
        <end position="98"/>
    </location>
</feature>
<protein>
    <recommendedName>
        <fullName evidence="4">Protein kinase domain-containing protein</fullName>
    </recommendedName>
</protein>
<feature type="non-terminal residue" evidence="5">
    <location>
        <position position="1"/>
    </location>
</feature>
<evidence type="ECO:0000256" key="3">
    <source>
        <dbReference type="SAM" id="MobiDB-lite"/>
    </source>
</evidence>